<keyword evidence="2" id="KW-0963">Cytoplasm</keyword>
<dbReference type="GO" id="GO:0005737">
    <property type="term" value="C:cytoplasm"/>
    <property type="evidence" value="ECO:0007669"/>
    <property type="project" value="UniProtKB-SubCell"/>
</dbReference>
<dbReference type="GeneID" id="102380594"/>
<comment type="subcellular location">
    <subcellularLocation>
        <location evidence="1">Cytoplasm</location>
    </subcellularLocation>
</comment>
<accession>A0A3Q0HJS5</accession>
<dbReference type="InterPro" id="IPR038904">
    <property type="entry name" value="BRAT1"/>
</dbReference>
<dbReference type="Proteomes" id="UP000189705">
    <property type="component" value="Unplaced"/>
</dbReference>
<gene>
    <name evidence="5" type="primary">BRAT1</name>
</gene>
<evidence type="ECO:0000256" key="1">
    <source>
        <dbReference type="ARBA" id="ARBA00004496"/>
    </source>
</evidence>
<evidence type="ECO:0000256" key="2">
    <source>
        <dbReference type="ARBA" id="ARBA00022490"/>
    </source>
</evidence>
<feature type="region of interest" description="Disordered" evidence="3">
    <location>
        <begin position="371"/>
        <end position="406"/>
    </location>
</feature>
<dbReference type="RefSeq" id="XP_025072216.1">
    <property type="nucleotide sequence ID" value="XM_025216431.1"/>
</dbReference>
<dbReference type="PANTHER" id="PTHR21331">
    <property type="entry name" value="BRCA1-ASSOCIATED ATM ACTIVATOR 1"/>
    <property type="match status" value="1"/>
</dbReference>
<protein>
    <submittedName>
        <fullName evidence="5">BRCA1-associated ATM activator 1 isoform X1</fullName>
    </submittedName>
</protein>
<name>A0A3Q0HJS5_ALLSI</name>
<evidence type="ECO:0000256" key="3">
    <source>
        <dbReference type="SAM" id="MobiDB-lite"/>
    </source>
</evidence>
<keyword evidence="4" id="KW-1185">Reference proteome</keyword>
<dbReference type="PANTHER" id="PTHR21331:SF2">
    <property type="entry name" value="BRCA1-ASSOCIATED ATM ACTIVATOR 1"/>
    <property type="match status" value="1"/>
</dbReference>
<evidence type="ECO:0000313" key="4">
    <source>
        <dbReference type="Proteomes" id="UP000189705"/>
    </source>
</evidence>
<sequence length="406" mass="45120">MDGECARLLPAVCAVLADARQLVSDDTCLEKMLDWFKALTEAESSLLLLQENPCLTELVTCVLKLEDPSPSIVSFILRLTGIFAASESCFQHLQEYCLQRLSTLHLLSSSYQGEFLSSLFGEEGPINSSLWEDASVRSGWVEGVRSMVRHQSTIQFLCSSGAIDVIFMLQGDPSLFVASAVNRLLVHILTFSLQSETTSPLSMKYCSWPMCAQMIMAHIEESLKSSSVSRIKQALKLLTSVFGCCHDQWTEILWSRIAEPIESLLKEEPVQTGHSLVDLFLSMARSPVFGCPECSLWTSVTHALKFLNPAQAGPLALGVLKCQEWYDLLLWNSLFYTIGIWFCKSLKLLCCIKKKTFLLHLAAHVRLLQPKKGSRSPGAIGGDNSDDSVQRGRNRRSKGMHSSFSP</sequence>
<dbReference type="AlphaFoldDB" id="A0A3Q0HJS5"/>
<dbReference type="GO" id="GO:0006974">
    <property type="term" value="P:DNA damage response"/>
    <property type="evidence" value="ECO:0007669"/>
    <property type="project" value="InterPro"/>
</dbReference>
<reference evidence="5" key="1">
    <citation type="submission" date="2025-08" db="UniProtKB">
        <authorList>
            <consortium name="RefSeq"/>
        </authorList>
    </citation>
    <scope>IDENTIFICATION</scope>
</reference>
<proteinExistence type="predicted"/>
<evidence type="ECO:0000313" key="5">
    <source>
        <dbReference type="RefSeq" id="XP_025072216.1"/>
    </source>
</evidence>
<dbReference type="CTD" id="221927"/>
<dbReference type="SUPFAM" id="SSF48371">
    <property type="entry name" value="ARM repeat"/>
    <property type="match status" value="1"/>
</dbReference>
<organism evidence="4 5">
    <name type="scientific">Alligator sinensis</name>
    <name type="common">Chinese alligator</name>
    <dbReference type="NCBI Taxonomy" id="38654"/>
    <lineage>
        <taxon>Eukaryota</taxon>
        <taxon>Metazoa</taxon>
        <taxon>Chordata</taxon>
        <taxon>Craniata</taxon>
        <taxon>Vertebrata</taxon>
        <taxon>Euteleostomi</taxon>
        <taxon>Archelosauria</taxon>
        <taxon>Archosauria</taxon>
        <taxon>Crocodylia</taxon>
        <taxon>Alligatoridae</taxon>
        <taxon>Alligatorinae</taxon>
        <taxon>Alligator</taxon>
    </lineage>
</organism>
<dbReference type="GO" id="GO:0008283">
    <property type="term" value="P:cell population proliferation"/>
    <property type="evidence" value="ECO:0007669"/>
    <property type="project" value="InterPro"/>
</dbReference>
<dbReference type="InParanoid" id="A0A3Q0HJS5"/>
<dbReference type="STRING" id="38654.A0A3Q0HJS5"/>
<dbReference type="GO" id="GO:0005634">
    <property type="term" value="C:nucleus"/>
    <property type="evidence" value="ECO:0007669"/>
    <property type="project" value="TreeGrafter"/>
</dbReference>
<dbReference type="InterPro" id="IPR016024">
    <property type="entry name" value="ARM-type_fold"/>
</dbReference>